<dbReference type="GO" id="GO:0016757">
    <property type="term" value="F:glycosyltransferase activity"/>
    <property type="evidence" value="ECO:0007669"/>
    <property type="project" value="UniProtKB-KW"/>
</dbReference>
<dbReference type="PANTHER" id="PTHR30201">
    <property type="entry name" value="TRIPHOSPHORIBOSYL-DEPHOSPHO-COA SYNTHASE"/>
    <property type="match status" value="1"/>
</dbReference>
<dbReference type="Gene3D" id="1.10.4200.10">
    <property type="entry name" value="Triphosphoribosyl-dephospho-CoA protein"/>
    <property type="match status" value="2"/>
</dbReference>
<sequence>MGAAVIHLAGNAEDSGSLEEEHSRLDRLCLEALRHEVMAWPKPGLVSPVDSGSHRDMHLGTFFASIAALQGSFAELARAGEAGSSFSALQAIGLEAERKMLIATGGINTHRGAIFNLGLLAAAAARRKSDKASAGLACGDVVARIWGAEILAGRKESPASHGNHVFRRFAAGGARVEAAAGFPTVYSIGLPALRRLLQAGHDRETALIGALMTLMEHLPDTNVLWRDGEGGLDFVRRSAAGFNRSGGVDAPGWRARLLDLHRAFIARNLSPGGSADLVAATWAVHQIEALRAQVH</sequence>
<evidence type="ECO:0000313" key="4">
    <source>
        <dbReference type="EMBL" id="OIR04171.1"/>
    </source>
</evidence>
<dbReference type="NCBIfam" id="TIGR03132">
    <property type="entry name" value="malonate_mdcB"/>
    <property type="match status" value="1"/>
</dbReference>
<proteinExistence type="inferred from homology"/>
<comment type="caution">
    <text evidence="4">The sequence shown here is derived from an EMBL/GenBank/DDBJ whole genome shotgun (WGS) entry which is preliminary data.</text>
</comment>
<reference evidence="4" key="1">
    <citation type="submission" date="2016-10" db="EMBL/GenBank/DDBJ databases">
        <title>Sequence of Gallionella enrichment culture.</title>
        <authorList>
            <person name="Poehlein A."/>
            <person name="Muehling M."/>
            <person name="Daniel R."/>
        </authorList>
    </citation>
    <scope>NUCLEOTIDE SEQUENCE</scope>
</reference>
<keyword evidence="2" id="KW-0547">Nucleotide-binding</keyword>
<dbReference type="EC" id="2.4.2.52" evidence="4"/>
<evidence type="ECO:0000256" key="3">
    <source>
        <dbReference type="ARBA" id="ARBA00022840"/>
    </source>
</evidence>
<dbReference type="Pfam" id="PF01874">
    <property type="entry name" value="CitG"/>
    <property type="match status" value="1"/>
</dbReference>
<keyword evidence="3" id="KW-0067">ATP-binding</keyword>
<dbReference type="GO" id="GO:0051191">
    <property type="term" value="P:prosthetic group biosynthetic process"/>
    <property type="evidence" value="ECO:0007669"/>
    <property type="project" value="TreeGrafter"/>
</dbReference>
<organism evidence="4">
    <name type="scientific">mine drainage metagenome</name>
    <dbReference type="NCBI Taxonomy" id="410659"/>
    <lineage>
        <taxon>unclassified sequences</taxon>
        <taxon>metagenomes</taxon>
        <taxon>ecological metagenomes</taxon>
    </lineage>
</organism>
<protein>
    <submittedName>
        <fullName evidence="4">2-(5''-triphosphoribosyl)-3'-dephosphocoenzyme-A synthase</fullName>
        <ecNumber evidence="4">2.4.2.52</ecNumber>
    </submittedName>
</protein>
<evidence type="ECO:0000256" key="1">
    <source>
        <dbReference type="ARBA" id="ARBA00022679"/>
    </source>
</evidence>
<dbReference type="PANTHER" id="PTHR30201:SF2">
    <property type="entry name" value="2-(5''-TRIPHOSPHORIBOSYL)-3'-DEPHOSPHOCOENZYME-A SYNTHASE"/>
    <property type="match status" value="1"/>
</dbReference>
<dbReference type="InterPro" id="IPR002736">
    <property type="entry name" value="CitG"/>
</dbReference>
<keyword evidence="4" id="KW-0328">Glycosyltransferase</keyword>
<gene>
    <name evidence="4" type="primary">citG_2</name>
    <name evidence="4" type="ORF">GALL_136530</name>
</gene>
<dbReference type="GO" id="GO:0005524">
    <property type="term" value="F:ATP binding"/>
    <property type="evidence" value="ECO:0007669"/>
    <property type="project" value="UniProtKB-KW"/>
</dbReference>
<keyword evidence="1 4" id="KW-0808">Transferase</keyword>
<name>A0A1J5S897_9ZZZZ</name>
<accession>A0A1J5S897</accession>
<dbReference type="GO" id="GO:0046917">
    <property type="term" value="F:triphosphoribosyl-dephospho-CoA synthase activity"/>
    <property type="evidence" value="ECO:0007669"/>
    <property type="project" value="UniProtKB-EC"/>
</dbReference>
<dbReference type="AlphaFoldDB" id="A0A1J5S897"/>
<evidence type="ECO:0000256" key="2">
    <source>
        <dbReference type="ARBA" id="ARBA00022741"/>
    </source>
</evidence>
<dbReference type="EMBL" id="MLJW01000059">
    <property type="protein sequence ID" value="OIR04171.1"/>
    <property type="molecule type" value="Genomic_DNA"/>
</dbReference>
<dbReference type="InterPro" id="IPR017555">
    <property type="entry name" value="TriPribosyl-deP-CoA_syn"/>
</dbReference>
<dbReference type="HAMAP" id="MF_01883">
    <property type="entry name" value="MdcB"/>
    <property type="match status" value="1"/>
</dbReference>